<evidence type="ECO:0000256" key="1">
    <source>
        <dbReference type="SAM" id="MobiDB-lite"/>
    </source>
</evidence>
<feature type="region of interest" description="Disordered" evidence="1">
    <location>
        <begin position="297"/>
        <end position="321"/>
    </location>
</feature>
<gene>
    <name evidence="2" type="primary">LOC114336036</name>
</gene>
<evidence type="ECO:0000313" key="2">
    <source>
        <dbReference type="RefSeq" id="XP_028142141.1"/>
    </source>
</evidence>
<dbReference type="OrthoDB" id="6348293at2759"/>
<organism evidence="2">
    <name type="scientific">Diabrotica virgifera virgifera</name>
    <name type="common">western corn rootworm</name>
    <dbReference type="NCBI Taxonomy" id="50390"/>
    <lineage>
        <taxon>Eukaryota</taxon>
        <taxon>Metazoa</taxon>
        <taxon>Ecdysozoa</taxon>
        <taxon>Arthropoda</taxon>
        <taxon>Hexapoda</taxon>
        <taxon>Insecta</taxon>
        <taxon>Pterygota</taxon>
        <taxon>Neoptera</taxon>
        <taxon>Endopterygota</taxon>
        <taxon>Coleoptera</taxon>
        <taxon>Polyphaga</taxon>
        <taxon>Cucujiformia</taxon>
        <taxon>Chrysomeloidea</taxon>
        <taxon>Chrysomelidae</taxon>
        <taxon>Galerucinae</taxon>
        <taxon>Diabroticina</taxon>
        <taxon>Diabroticites</taxon>
        <taxon>Diabrotica</taxon>
    </lineage>
</organism>
<sequence length="482" mass="55359">MLDDQNIALFSPKKDECDKCVAYKTGNMSKDIFDEHQVKKEEARNEKQKDKEAENCNVYTMDLQSDENVKELESLKQSFGKLGKTLDLIKSQSTEFTDLNGRKQSHSETKEEILQNGQTVAKVRQNVETTYEKDKPKTKIKTELDVPSEGIHKSVSQSLPDEEQRKIETRRSNANLNLLTDETSWVDKGETATGVRYSPMDVAKYIFWTGDEKGVTASIEEFLREDIMSGEEALAFLQEVKYDLDKLKNHYIQMGLNSLQNTKITDESPLQLGINAKVGVYDKPELRSNFNIKQLRKEMDTSQREMRSNADATRSEKTSEEDYDELLERLRVADFLYTEYSLEEVIYQLAKVMFTQSLTRGSAEAQQALQKFTSFLETEAEQGHISRALEKKVLDVLIASLSDTLNEHPELLATARESMSPTATAIQGHNFIRKVLESNLDDTSLRDLYEFKEKAKNKLIEQKKSNKLPNYLQFDFSKYKMT</sequence>
<protein>
    <submittedName>
        <fullName evidence="2">Uncharacterized protein LOC114336036</fullName>
    </submittedName>
</protein>
<proteinExistence type="predicted"/>
<dbReference type="AlphaFoldDB" id="A0A6P7G019"/>
<reference evidence="2" key="1">
    <citation type="submission" date="2025-08" db="UniProtKB">
        <authorList>
            <consortium name="RefSeq"/>
        </authorList>
    </citation>
    <scope>IDENTIFICATION</scope>
    <source>
        <tissue evidence="2">Whole insect</tissue>
    </source>
</reference>
<accession>A0A6P7G019</accession>
<dbReference type="RefSeq" id="XP_028142141.1">
    <property type="nucleotide sequence ID" value="XM_028286340.1"/>
</dbReference>
<dbReference type="InParanoid" id="A0A6P7G019"/>
<name>A0A6P7G019_DIAVI</name>